<accession>A0A2D6YIM7</accession>
<protein>
    <submittedName>
        <fullName evidence="1">Uncharacterized protein</fullName>
    </submittedName>
</protein>
<dbReference type="Proteomes" id="UP000226525">
    <property type="component" value="Unassembled WGS sequence"/>
</dbReference>
<comment type="caution">
    <text evidence="1">The sequence shown here is derived from an EMBL/GenBank/DDBJ whole genome shotgun (WGS) entry which is preliminary data.</text>
</comment>
<gene>
    <name evidence="1" type="ORF">CMN54_06165</name>
</gene>
<proteinExistence type="predicted"/>
<organism evidence="1 2">
    <name type="scientific">SAR324 cluster bacterium</name>
    <dbReference type="NCBI Taxonomy" id="2024889"/>
    <lineage>
        <taxon>Bacteria</taxon>
        <taxon>Deltaproteobacteria</taxon>
        <taxon>SAR324 cluster</taxon>
    </lineage>
</organism>
<dbReference type="EMBL" id="NZEX01000070">
    <property type="protein sequence ID" value="MAH63020.1"/>
    <property type="molecule type" value="Genomic_DNA"/>
</dbReference>
<evidence type="ECO:0000313" key="2">
    <source>
        <dbReference type="Proteomes" id="UP000226525"/>
    </source>
</evidence>
<name>A0A2D6YIM7_9DELT</name>
<evidence type="ECO:0000313" key="1">
    <source>
        <dbReference type="EMBL" id="MAH63020.1"/>
    </source>
</evidence>
<dbReference type="AlphaFoldDB" id="A0A2D6YIM7"/>
<sequence length="69" mass="7951">MKSAVSIKTALLILDVLTITTSSFGVKQLEMTQLLERKSCLGCKLITNSKRMSRNYNLMRRNMLDERTR</sequence>
<reference evidence="2" key="1">
    <citation type="submission" date="2017-09" db="EMBL/GenBank/DDBJ databases">
        <title>The Reconstruction of 2,631 Draft Metagenome-Assembled Genomes from the Global Oceans.</title>
        <authorList>
            <person name="Tully B.J."/>
            <person name="Graham E.D."/>
            <person name="Heidelberg J.F."/>
        </authorList>
    </citation>
    <scope>NUCLEOTIDE SEQUENCE [LARGE SCALE GENOMIC DNA]</scope>
</reference>